<gene>
    <name evidence="1" type="ORF">g.6181</name>
</gene>
<name>A0A146LX16_LYGHE</name>
<organism evidence="1">
    <name type="scientific">Lygus hesperus</name>
    <name type="common">Western plant bug</name>
    <dbReference type="NCBI Taxonomy" id="30085"/>
    <lineage>
        <taxon>Eukaryota</taxon>
        <taxon>Metazoa</taxon>
        <taxon>Ecdysozoa</taxon>
        <taxon>Arthropoda</taxon>
        <taxon>Hexapoda</taxon>
        <taxon>Insecta</taxon>
        <taxon>Pterygota</taxon>
        <taxon>Neoptera</taxon>
        <taxon>Paraneoptera</taxon>
        <taxon>Hemiptera</taxon>
        <taxon>Heteroptera</taxon>
        <taxon>Panheteroptera</taxon>
        <taxon>Cimicomorpha</taxon>
        <taxon>Miridae</taxon>
        <taxon>Mirini</taxon>
        <taxon>Lygus</taxon>
    </lineage>
</organism>
<dbReference type="AlphaFoldDB" id="A0A146LX16"/>
<proteinExistence type="predicted"/>
<dbReference type="EMBL" id="GDHC01007719">
    <property type="protein sequence ID" value="JAQ10910.1"/>
    <property type="molecule type" value="Transcribed_RNA"/>
</dbReference>
<reference evidence="1" key="1">
    <citation type="journal article" date="2016" name="Gigascience">
        <title>De novo construction of an expanded transcriptome assembly for the western tarnished plant bug, Lygus hesperus.</title>
        <authorList>
            <person name="Tassone E.E."/>
            <person name="Geib S.M."/>
            <person name="Hall B."/>
            <person name="Fabrick J.A."/>
            <person name="Brent C.S."/>
            <person name="Hull J.J."/>
        </authorList>
    </citation>
    <scope>NUCLEOTIDE SEQUENCE</scope>
</reference>
<accession>A0A146LX16</accession>
<sequence length="112" mass="12462">MFCPLPAPVPGIALCVLIAQSVEHGQAKKKKKKKVSTAVVLRLLFVHLRCRQHSSSPKPLCCEIPSAAVVRCLLKIMEHQEHTTGWGRTLVALPIKDFVNDKIALCNFVFYV</sequence>
<evidence type="ECO:0000313" key="1">
    <source>
        <dbReference type="EMBL" id="JAQ10910.1"/>
    </source>
</evidence>
<protein>
    <submittedName>
        <fullName evidence="1">Uncharacterized protein</fullName>
    </submittedName>
</protein>